<dbReference type="EMBL" id="WMBA01000009">
    <property type="protein sequence ID" value="MTD54064.1"/>
    <property type="molecule type" value="Genomic_DNA"/>
</dbReference>
<comment type="caution">
    <text evidence="2">The sequence shown here is derived from an EMBL/GenBank/DDBJ whole genome shotgun (WGS) entry which is preliminary data.</text>
</comment>
<name>A0A6N7Z2K6_9PSEU</name>
<dbReference type="RefSeq" id="WP_154756291.1">
    <property type="nucleotide sequence ID" value="NZ_WMBA01000009.1"/>
</dbReference>
<keyword evidence="3" id="KW-1185">Reference proteome</keyword>
<proteinExistence type="predicted"/>
<evidence type="ECO:0000313" key="3">
    <source>
        <dbReference type="Proteomes" id="UP000440096"/>
    </source>
</evidence>
<protein>
    <submittedName>
        <fullName evidence="2">Uncharacterized protein</fullName>
    </submittedName>
</protein>
<evidence type="ECO:0000256" key="1">
    <source>
        <dbReference type="SAM" id="MobiDB-lite"/>
    </source>
</evidence>
<dbReference type="Proteomes" id="UP000440096">
    <property type="component" value="Unassembled WGS sequence"/>
</dbReference>
<accession>A0A6N7Z2K6</accession>
<organism evidence="2 3">
    <name type="scientific">Amycolatopsis pithecellobii</name>
    <dbReference type="NCBI Taxonomy" id="664692"/>
    <lineage>
        <taxon>Bacteria</taxon>
        <taxon>Bacillati</taxon>
        <taxon>Actinomycetota</taxon>
        <taxon>Actinomycetes</taxon>
        <taxon>Pseudonocardiales</taxon>
        <taxon>Pseudonocardiaceae</taxon>
        <taxon>Amycolatopsis</taxon>
    </lineage>
</organism>
<dbReference type="AlphaFoldDB" id="A0A6N7Z2K6"/>
<feature type="region of interest" description="Disordered" evidence="1">
    <location>
        <begin position="1"/>
        <end position="20"/>
    </location>
</feature>
<sequence>MYVKVARTPARPEPSVEENDDCTRLHVVTEGLDEAAVGAVLAGGGLGRPGTPGQVWLDVAALRARSRGAARDWPERFAAMIAYARRCGWLSPDGGLAAAHIAANSE</sequence>
<evidence type="ECO:0000313" key="2">
    <source>
        <dbReference type="EMBL" id="MTD54064.1"/>
    </source>
</evidence>
<reference evidence="2 3" key="1">
    <citation type="submission" date="2019-11" db="EMBL/GenBank/DDBJ databases">
        <title>Draft genome of Amycolatopsis RM579.</title>
        <authorList>
            <person name="Duangmal K."/>
            <person name="Mingma R."/>
        </authorList>
    </citation>
    <scope>NUCLEOTIDE SEQUENCE [LARGE SCALE GENOMIC DNA]</scope>
    <source>
        <strain evidence="2 3">RM579</strain>
    </source>
</reference>
<dbReference type="OrthoDB" id="4481150at2"/>
<gene>
    <name evidence="2" type="ORF">GKO32_08735</name>
</gene>